<dbReference type="PANTHER" id="PTHR44329">
    <property type="entry name" value="SERINE/THREONINE-PROTEIN KINASE TNNI3K-RELATED"/>
    <property type="match status" value="1"/>
</dbReference>
<dbReference type="Pfam" id="PF00069">
    <property type="entry name" value="Pkinase"/>
    <property type="match status" value="1"/>
</dbReference>
<dbReference type="InterPro" id="IPR000719">
    <property type="entry name" value="Prot_kinase_dom"/>
</dbReference>
<evidence type="ECO:0000256" key="2">
    <source>
        <dbReference type="ARBA" id="ARBA00022840"/>
    </source>
</evidence>
<dbReference type="PROSITE" id="PS50011">
    <property type="entry name" value="PROTEIN_KINASE_DOM"/>
    <property type="match status" value="1"/>
</dbReference>
<evidence type="ECO:0000256" key="1">
    <source>
        <dbReference type="ARBA" id="ARBA00022741"/>
    </source>
</evidence>
<evidence type="ECO:0000313" key="6">
    <source>
        <dbReference type="Proteomes" id="UP001470230"/>
    </source>
</evidence>
<feature type="domain" description="Protein kinase" evidence="4">
    <location>
        <begin position="16"/>
        <end position="289"/>
    </location>
</feature>
<dbReference type="InterPro" id="IPR008271">
    <property type="entry name" value="Ser/Thr_kinase_AS"/>
</dbReference>
<dbReference type="InterPro" id="IPR011009">
    <property type="entry name" value="Kinase-like_dom_sf"/>
</dbReference>
<name>A0ABR2H1Q9_9EUKA</name>
<dbReference type="SMART" id="SM00220">
    <property type="entry name" value="S_TKc"/>
    <property type="match status" value="1"/>
</dbReference>
<keyword evidence="2 3" id="KW-0067">ATP-binding</keyword>
<dbReference type="Gene3D" id="1.10.510.10">
    <property type="entry name" value="Transferase(Phosphotransferase) domain 1"/>
    <property type="match status" value="1"/>
</dbReference>
<dbReference type="InterPro" id="IPR051681">
    <property type="entry name" value="Ser/Thr_Kinases-Pseudokinases"/>
</dbReference>
<reference evidence="5 6" key="1">
    <citation type="submission" date="2024-04" db="EMBL/GenBank/DDBJ databases">
        <title>Tritrichomonas musculus Genome.</title>
        <authorList>
            <person name="Alves-Ferreira E."/>
            <person name="Grigg M."/>
            <person name="Lorenzi H."/>
            <person name="Galac M."/>
        </authorList>
    </citation>
    <scope>NUCLEOTIDE SEQUENCE [LARGE SCALE GENOMIC DNA]</scope>
    <source>
        <strain evidence="5 6">EAF2021</strain>
    </source>
</reference>
<comment type="caution">
    <text evidence="5">The sequence shown here is derived from an EMBL/GenBank/DDBJ whole genome shotgun (WGS) entry which is preliminary data.</text>
</comment>
<dbReference type="PROSITE" id="PS00107">
    <property type="entry name" value="PROTEIN_KINASE_ATP"/>
    <property type="match status" value="1"/>
</dbReference>
<accession>A0ABR2H1Q9</accession>
<dbReference type="InterPro" id="IPR017441">
    <property type="entry name" value="Protein_kinase_ATP_BS"/>
</dbReference>
<dbReference type="EMBL" id="JAPFFF010000051">
    <property type="protein sequence ID" value="KAK8839435.1"/>
    <property type="molecule type" value="Genomic_DNA"/>
</dbReference>
<dbReference type="PANTHER" id="PTHR44329:SF298">
    <property type="entry name" value="MIXED LINEAGE KINASE DOMAIN-LIKE PROTEIN"/>
    <property type="match status" value="1"/>
</dbReference>
<keyword evidence="1 3" id="KW-0547">Nucleotide-binding</keyword>
<protein>
    <recommendedName>
        <fullName evidence="4">Protein kinase domain-containing protein</fullName>
    </recommendedName>
</protein>
<sequence length="509" mass="59160">MSRTFAVDFVNIKKNFEMGERIGVGSYGQVYKVSEVTENNNNFNKFYALKVFIPRGTPTLITKTWLDEFSLLLNLEYPSIIKIMGLSKSRIKLENYPEQDYNVLLLDYKEKGDLSNLLYNRNMKFELTDQQKYIIILGLTLGMYYLHQHDVVHCDLKPQNILLDDNYYPYISDFGISKSISQLEPMSSNFNGGTPIYTAPEKRNNKDVKDSFKTDVYSYSLVLYEILTPKPTKGSKLGELYRNPDFRPEINLLKNDAQKKLIKWCWSAVPEERLDFKEIVKKIGKKSFIKNMDINIDEVKEYLSLFPEDDTRIILESLDSSGTKAESDPNIIKLKPTDDDKFDGIINYLKERSNGNLDNLVVVKSRSHTKNCPPINVINYNDHENPLIFCSNEEFKDNSIIFYFPNNFVEPSHYQIMTINQPSSGHHLRSWAIRGSNSRRGAWTVLDEKNDCNFLNGDSRSRIFKITKVKGERYCYISLVMTGPNWWDDDSLVFTLRSFELYGILHKKD</sequence>
<proteinExistence type="predicted"/>
<dbReference type="Proteomes" id="UP001470230">
    <property type="component" value="Unassembled WGS sequence"/>
</dbReference>
<feature type="binding site" evidence="3">
    <location>
        <position position="50"/>
    </location>
    <ligand>
        <name>ATP</name>
        <dbReference type="ChEBI" id="CHEBI:30616"/>
    </ligand>
</feature>
<dbReference type="SUPFAM" id="SSF56112">
    <property type="entry name" value="Protein kinase-like (PK-like)"/>
    <property type="match status" value="1"/>
</dbReference>
<keyword evidence="6" id="KW-1185">Reference proteome</keyword>
<evidence type="ECO:0000256" key="3">
    <source>
        <dbReference type="PROSITE-ProRule" id="PRU10141"/>
    </source>
</evidence>
<evidence type="ECO:0000313" key="5">
    <source>
        <dbReference type="EMBL" id="KAK8839435.1"/>
    </source>
</evidence>
<organism evidence="5 6">
    <name type="scientific">Tritrichomonas musculus</name>
    <dbReference type="NCBI Taxonomy" id="1915356"/>
    <lineage>
        <taxon>Eukaryota</taxon>
        <taxon>Metamonada</taxon>
        <taxon>Parabasalia</taxon>
        <taxon>Tritrichomonadida</taxon>
        <taxon>Tritrichomonadidae</taxon>
        <taxon>Tritrichomonas</taxon>
    </lineage>
</organism>
<gene>
    <name evidence="5" type="ORF">M9Y10_031787</name>
</gene>
<dbReference type="PROSITE" id="PS00108">
    <property type="entry name" value="PROTEIN_KINASE_ST"/>
    <property type="match status" value="1"/>
</dbReference>
<evidence type="ECO:0000259" key="4">
    <source>
        <dbReference type="PROSITE" id="PS50011"/>
    </source>
</evidence>